<gene>
    <name evidence="1" type="ORF">HIR71_04430</name>
</gene>
<proteinExistence type="predicted"/>
<dbReference type="AlphaFoldDB" id="A0A7Y0LWW8"/>
<protein>
    <submittedName>
        <fullName evidence="1">Uncharacterized protein</fullName>
    </submittedName>
</protein>
<comment type="caution">
    <text evidence="1">The sequence shown here is derived from an EMBL/GenBank/DDBJ whole genome shotgun (WGS) entry which is preliminary data.</text>
</comment>
<evidence type="ECO:0000313" key="1">
    <source>
        <dbReference type="EMBL" id="NMR19475.1"/>
    </source>
</evidence>
<organism evidence="1 2">
    <name type="scientific">Cellulomonas fimi</name>
    <dbReference type="NCBI Taxonomy" id="1708"/>
    <lineage>
        <taxon>Bacteria</taxon>
        <taxon>Bacillati</taxon>
        <taxon>Actinomycetota</taxon>
        <taxon>Actinomycetes</taxon>
        <taxon>Micrococcales</taxon>
        <taxon>Cellulomonadaceae</taxon>
        <taxon>Cellulomonas</taxon>
    </lineage>
</organism>
<name>A0A7Y0LWW8_CELFI</name>
<dbReference type="Proteomes" id="UP000562124">
    <property type="component" value="Unassembled WGS sequence"/>
</dbReference>
<dbReference type="EMBL" id="JABCJJ010000004">
    <property type="protein sequence ID" value="NMR19475.1"/>
    <property type="molecule type" value="Genomic_DNA"/>
</dbReference>
<sequence length="112" mass="11402">MIALVQVCVQSVGGGDRPASAASVSVQNDAMGVGVVPDAPAAADPQGDPSKALGACLVALTGVVLAILARRAPEPRLLVLARVVVRRARAVVRALQAPLIALTPHRLCVIRT</sequence>
<keyword evidence="2" id="KW-1185">Reference proteome</keyword>
<accession>A0A7Y0LWW8</accession>
<reference evidence="1 2" key="1">
    <citation type="submission" date="2020-04" db="EMBL/GenBank/DDBJ databases">
        <title>Sequencing and Assembly of C. fimi.</title>
        <authorList>
            <person name="Ramsey A.R."/>
        </authorList>
    </citation>
    <scope>NUCLEOTIDE SEQUENCE [LARGE SCALE GENOMIC DNA]</scope>
    <source>
        <strain evidence="1 2">SB</strain>
    </source>
</reference>
<dbReference type="RefSeq" id="WP_169323798.1">
    <property type="nucleotide sequence ID" value="NZ_JABCJJ010000004.1"/>
</dbReference>
<evidence type="ECO:0000313" key="2">
    <source>
        <dbReference type="Proteomes" id="UP000562124"/>
    </source>
</evidence>